<organism evidence="3 4">
    <name type="scientific">Ceriporiopsis subvermispora (strain B)</name>
    <name type="common">White-rot fungus</name>
    <name type="synonym">Gelatoporia subvermispora</name>
    <dbReference type="NCBI Taxonomy" id="914234"/>
    <lineage>
        <taxon>Eukaryota</taxon>
        <taxon>Fungi</taxon>
        <taxon>Dikarya</taxon>
        <taxon>Basidiomycota</taxon>
        <taxon>Agaricomycotina</taxon>
        <taxon>Agaricomycetes</taxon>
        <taxon>Polyporales</taxon>
        <taxon>Gelatoporiaceae</taxon>
        <taxon>Gelatoporia</taxon>
    </lineage>
</organism>
<dbReference type="HOGENOM" id="CLU_834190_0_0_1"/>
<dbReference type="AlphaFoldDB" id="M2QL62"/>
<keyword evidence="2" id="KW-0472">Membrane</keyword>
<dbReference type="EMBL" id="KB445808">
    <property type="protein sequence ID" value="EMD32875.1"/>
    <property type="molecule type" value="Genomic_DNA"/>
</dbReference>
<dbReference type="OrthoDB" id="2757989at2759"/>
<evidence type="ECO:0000256" key="1">
    <source>
        <dbReference type="SAM" id="MobiDB-lite"/>
    </source>
</evidence>
<evidence type="ECO:0000313" key="3">
    <source>
        <dbReference type="EMBL" id="EMD32875.1"/>
    </source>
</evidence>
<dbReference type="Proteomes" id="UP000016930">
    <property type="component" value="Unassembled WGS sequence"/>
</dbReference>
<reference evidence="3 4" key="1">
    <citation type="journal article" date="2012" name="Proc. Natl. Acad. Sci. U.S.A.">
        <title>Comparative genomics of Ceriporiopsis subvermispora and Phanerochaete chrysosporium provide insight into selective ligninolysis.</title>
        <authorList>
            <person name="Fernandez-Fueyo E."/>
            <person name="Ruiz-Duenas F.J."/>
            <person name="Ferreira P."/>
            <person name="Floudas D."/>
            <person name="Hibbett D.S."/>
            <person name="Canessa P."/>
            <person name="Larrondo L.F."/>
            <person name="James T.Y."/>
            <person name="Seelenfreund D."/>
            <person name="Lobos S."/>
            <person name="Polanco R."/>
            <person name="Tello M."/>
            <person name="Honda Y."/>
            <person name="Watanabe T."/>
            <person name="Watanabe T."/>
            <person name="Ryu J.S."/>
            <person name="Kubicek C.P."/>
            <person name="Schmoll M."/>
            <person name="Gaskell J."/>
            <person name="Hammel K.E."/>
            <person name="St John F.J."/>
            <person name="Vanden Wymelenberg A."/>
            <person name="Sabat G."/>
            <person name="Splinter BonDurant S."/>
            <person name="Syed K."/>
            <person name="Yadav J.S."/>
            <person name="Doddapaneni H."/>
            <person name="Subramanian V."/>
            <person name="Lavin J.L."/>
            <person name="Oguiza J.A."/>
            <person name="Perez G."/>
            <person name="Pisabarro A.G."/>
            <person name="Ramirez L."/>
            <person name="Santoyo F."/>
            <person name="Master E."/>
            <person name="Coutinho P.M."/>
            <person name="Henrissat B."/>
            <person name="Lombard V."/>
            <person name="Magnuson J.K."/>
            <person name="Kuees U."/>
            <person name="Hori C."/>
            <person name="Igarashi K."/>
            <person name="Samejima M."/>
            <person name="Held B.W."/>
            <person name="Barry K.W."/>
            <person name="LaButti K.M."/>
            <person name="Lapidus A."/>
            <person name="Lindquist E.A."/>
            <person name="Lucas S.M."/>
            <person name="Riley R."/>
            <person name="Salamov A.A."/>
            <person name="Hoffmeister D."/>
            <person name="Schwenk D."/>
            <person name="Hadar Y."/>
            <person name="Yarden O."/>
            <person name="de Vries R.P."/>
            <person name="Wiebenga A."/>
            <person name="Stenlid J."/>
            <person name="Eastwood D."/>
            <person name="Grigoriev I.V."/>
            <person name="Berka R.M."/>
            <person name="Blanchette R.A."/>
            <person name="Kersten P."/>
            <person name="Martinez A.T."/>
            <person name="Vicuna R."/>
            <person name="Cullen D."/>
        </authorList>
    </citation>
    <scope>NUCLEOTIDE SEQUENCE [LARGE SCALE GENOMIC DNA]</scope>
    <source>
        <strain evidence="3 4">B</strain>
    </source>
</reference>
<protein>
    <recommendedName>
        <fullName evidence="5">Mid2 domain-containing protein</fullName>
    </recommendedName>
</protein>
<dbReference type="STRING" id="914234.M2QL62"/>
<gene>
    <name evidence="3" type="ORF">CERSUDRAFT_126402</name>
</gene>
<accession>M2QL62</accession>
<evidence type="ECO:0000313" key="4">
    <source>
        <dbReference type="Proteomes" id="UP000016930"/>
    </source>
</evidence>
<keyword evidence="4" id="KW-1185">Reference proteome</keyword>
<keyword evidence="2" id="KW-1133">Transmembrane helix</keyword>
<evidence type="ECO:0000256" key="2">
    <source>
        <dbReference type="SAM" id="Phobius"/>
    </source>
</evidence>
<evidence type="ECO:0008006" key="5">
    <source>
        <dbReference type="Google" id="ProtNLM"/>
    </source>
</evidence>
<feature type="compositionally biased region" description="Low complexity" evidence="1">
    <location>
        <begin position="248"/>
        <end position="262"/>
    </location>
</feature>
<feature type="transmembrane region" description="Helical" evidence="2">
    <location>
        <begin position="199"/>
        <end position="221"/>
    </location>
</feature>
<feature type="region of interest" description="Disordered" evidence="1">
    <location>
        <begin position="228"/>
        <end position="264"/>
    </location>
</feature>
<proteinExistence type="predicted"/>
<keyword evidence="2" id="KW-0812">Transmembrane</keyword>
<sequence length="333" mass="35283">MSVSLYNLSALVADDTDPNIVYSSGWQIYPPSQTLVNYFNNTLHFAASANQWATFSFSGTGIEVYGSLSVNFSTIPQSSYSVDGVIQGMYQPPPNFSPPFLASNILFFRSPMLKQGAHILNITVDAASSANQYFLDYIVWTPESIPSSFSSASFVFPTTSMTPTTAQPTLPSSVGSATGEIVPSASALERVHHASSTGAIIGGIVGGVAVILVLAIFYLIYRRKRSASSSGMNGSHVQLAGTDGDTEAAMSSTAPPVTTSTTFLESEKASMGQPRLAHIRTDSDSNYASGSTQSEMTLISPIVHEDSGLRIPPSVTELHPTSIVELPPAYTAD</sequence>
<dbReference type="Gene3D" id="2.60.120.260">
    <property type="entry name" value="Galactose-binding domain-like"/>
    <property type="match status" value="1"/>
</dbReference>
<name>M2QL62_CERS8</name>